<comment type="function">
    <text evidence="13">Plays a role in maintaining the mitochondrial genome and in controlling the mtDNA escape. Involved in the regulation of mtDNA nucleotide structure and number. May have a dispensable role in early maturation of pre-rRNA.</text>
</comment>
<dbReference type="CDD" id="cd12148">
    <property type="entry name" value="fungal_TF_MHR"/>
    <property type="match status" value="1"/>
</dbReference>
<reference evidence="17" key="1">
    <citation type="submission" date="2017-12" db="EMBL/GenBank/DDBJ databases">
        <authorList>
            <consortium name="DOE Joint Genome Institute"/>
            <person name="Mondo S.J."/>
            <person name="Kjaerbolling I."/>
            <person name="Vesth T.C."/>
            <person name="Frisvad J.C."/>
            <person name="Nybo J.L."/>
            <person name="Theobald S."/>
            <person name="Kuo A."/>
            <person name="Bowyer P."/>
            <person name="Matsuda Y."/>
            <person name="Lyhne E.K."/>
            <person name="Kogle M.E."/>
            <person name="Clum A."/>
            <person name="Lipzen A."/>
            <person name="Salamov A."/>
            <person name="Ngan C.Y."/>
            <person name="Daum C."/>
            <person name="Chiniquy J."/>
            <person name="Barry K."/>
            <person name="LaButti K."/>
            <person name="Haridas S."/>
            <person name="Simmons B.A."/>
            <person name="Magnuson J.K."/>
            <person name="Mortensen U.H."/>
            <person name="Larsen T.O."/>
            <person name="Grigoriev I.V."/>
            <person name="Baker S.E."/>
            <person name="Andersen M.R."/>
            <person name="Nordberg H.P."/>
            <person name="Cantor M.N."/>
            <person name="Hua S.X."/>
        </authorList>
    </citation>
    <scope>NUCLEOTIDE SEQUENCE [LARGE SCALE GENOMIC DNA]</scope>
    <source>
        <strain evidence="17">IBT 19404</strain>
    </source>
</reference>
<evidence type="ECO:0000256" key="2">
    <source>
        <dbReference type="ARBA" id="ARBA00010320"/>
    </source>
</evidence>
<evidence type="ECO:0000313" key="16">
    <source>
        <dbReference type="EMBL" id="PLN81648.1"/>
    </source>
</evidence>
<dbReference type="GO" id="GO:0003677">
    <property type="term" value="F:DNA binding"/>
    <property type="evidence" value="ECO:0007669"/>
    <property type="project" value="InterPro"/>
</dbReference>
<keyword evidence="14" id="KW-0694">RNA-binding</keyword>
<keyword evidence="12" id="KW-0539">Nucleus</keyword>
<dbReference type="Pfam" id="PF10443">
    <property type="entry name" value="RNA12"/>
    <property type="match status" value="1"/>
</dbReference>
<evidence type="ECO:0000256" key="8">
    <source>
        <dbReference type="ARBA" id="ARBA00023015"/>
    </source>
</evidence>
<comment type="similarity">
    <text evidence="2">Belongs to the YME2 family.</text>
</comment>
<dbReference type="Pfam" id="PF00076">
    <property type="entry name" value="RRM_1"/>
    <property type="match status" value="1"/>
</dbReference>
<dbReference type="OrthoDB" id="10267654at2759"/>
<evidence type="ECO:0000256" key="6">
    <source>
        <dbReference type="ARBA" id="ARBA00022946"/>
    </source>
</evidence>
<feature type="domain" description="RRM" evidence="15">
    <location>
        <begin position="575"/>
        <end position="663"/>
    </location>
</feature>
<dbReference type="GO" id="GO:0006351">
    <property type="term" value="P:DNA-templated transcription"/>
    <property type="evidence" value="ECO:0007669"/>
    <property type="project" value="InterPro"/>
</dbReference>
<evidence type="ECO:0000259" key="15">
    <source>
        <dbReference type="PROSITE" id="PS50102"/>
    </source>
</evidence>
<dbReference type="PANTHER" id="PTHR32198:SF2">
    <property type="entry name" value="MITOCHONDRIAL ESCAPE PROTEIN 2"/>
    <property type="match status" value="1"/>
</dbReference>
<evidence type="ECO:0000256" key="4">
    <source>
        <dbReference type="ARBA" id="ARBA00022692"/>
    </source>
</evidence>
<organism evidence="16 17">
    <name type="scientific">Aspergillus taichungensis</name>
    <dbReference type="NCBI Taxonomy" id="482145"/>
    <lineage>
        <taxon>Eukaryota</taxon>
        <taxon>Fungi</taxon>
        <taxon>Dikarya</taxon>
        <taxon>Ascomycota</taxon>
        <taxon>Pezizomycotina</taxon>
        <taxon>Eurotiomycetes</taxon>
        <taxon>Eurotiomycetidae</taxon>
        <taxon>Eurotiales</taxon>
        <taxon>Aspergillaceae</taxon>
        <taxon>Aspergillus</taxon>
        <taxon>Aspergillus subgen. Circumdati</taxon>
    </lineage>
</organism>
<dbReference type="PANTHER" id="PTHR32198">
    <property type="entry name" value="MITOCHONDRIAL ESCAPE PROTEIN 2"/>
    <property type="match status" value="1"/>
</dbReference>
<dbReference type="InterPro" id="IPR012677">
    <property type="entry name" value="Nucleotide-bd_a/b_plait_sf"/>
</dbReference>
<dbReference type="GO" id="GO:0003723">
    <property type="term" value="F:RNA binding"/>
    <property type="evidence" value="ECO:0007669"/>
    <property type="project" value="UniProtKB-UniRule"/>
</dbReference>
<keyword evidence="4" id="KW-0812">Transmembrane</keyword>
<dbReference type="Gene3D" id="3.30.70.330">
    <property type="match status" value="1"/>
</dbReference>
<dbReference type="AlphaFoldDB" id="A0A2J5HW57"/>
<dbReference type="InterPro" id="IPR000504">
    <property type="entry name" value="RRM_dom"/>
</dbReference>
<evidence type="ECO:0000256" key="7">
    <source>
        <dbReference type="ARBA" id="ARBA00022989"/>
    </source>
</evidence>
<dbReference type="InterPro" id="IPR018850">
    <property type="entry name" value="Mt_escape_2_C"/>
</dbReference>
<evidence type="ECO:0000256" key="11">
    <source>
        <dbReference type="ARBA" id="ARBA00023163"/>
    </source>
</evidence>
<keyword evidence="5" id="KW-0999">Mitochondrion inner membrane</keyword>
<keyword evidence="7" id="KW-1133">Transmembrane helix</keyword>
<evidence type="ECO:0000256" key="5">
    <source>
        <dbReference type="ARBA" id="ARBA00022792"/>
    </source>
</evidence>
<dbReference type="EMBL" id="KZ559534">
    <property type="protein sequence ID" value="PLN81648.1"/>
    <property type="molecule type" value="Genomic_DNA"/>
</dbReference>
<evidence type="ECO:0000313" key="17">
    <source>
        <dbReference type="Proteomes" id="UP000235023"/>
    </source>
</evidence>
<dbReference type="GO" id="GO:0005743">
    <property type="term" value="C:mitochondrial inner membrane"/>
    <property type="evidence" value="ECO:0007669"/>
    <property type="project" value="UniProtKB-SubCell"/>
</dbReference>
<evidence type="ECO:0000256" key="3">
    <source>
        <dbReference type="ARBA" id="ARBA00020222"/>
    </source>
</evidence>
<dbReference type="Pfam" id="PF04082">
    <property type="entry name" value="Fungal_trans"/>
    <property type="match status" value="1"/>
</dbReference>
<keyword evidence="11" id="KW-0804">Transcription</keyword>
<keyword evidence="6" id="KW-0809">Transit peptide</keyword>
<dbReference type="SUPFAM" id="SSF54928">
    <property type="entry name" value="RNA-binding domain, RBD"/>
    <property type="match status" value="1"/>
</dbReference>
<dbReference type="PROSITE" id="PS50102">
    <property type="entry name" value="RRM"/>
    <property type="match status" value="1"/>
</dbReference>
<accession>A0A2J5HW57</accession>
<evidence type="ECO:0000256" key="14">
    <source>
        <dbReference type="PROSITE-ProRule" id="PRU00176"/>
    </source>
</evidence>
<sequence length="1213" mass="134067">MGLDAETSPDNPHIVSPAIADDNTVLETYLSPLPGCRRRMIRPTANGARPVLFNTVQRRPLGVSYNQSLAASKCQIIEKLIEPHEHDLIDLFFTHFNPCFPLFEESSFRKIYTHSRHKISPALLSNLYANALIYWECSPRLQGTRPPDGRFIWVLACEALHSEIFLAPGTSTVLGIILNVCGRPSTSVFGNGGLMGMAVSLSHALGLNRDPSGWDISPAEKAFRVRIWWCSLAYGTPLQIHRSQYDVPLPSYLPEQNPSSASSIFTSLVSLTEVLGTSLEHVYSVNPVSSSPPPPQSLISLLKDWETALPPGLQPIILENTKLHNPGAANLRLAHLALKLLHCRIQLNLHTTPSSQTEQYAEAHSAAESIVRFVQRLHETPFPGFWIPMNAYALTSATTFLLRSALHGSAVSLQLARQMVSTPTCLETGHITVGPTDGLIFISNIFPTKLQWLLTPLGGSAAYASILKSLNRPRIAASDPARIVERAFPASQDVEIKEVVPRFLEGGAFVRFSSSRQDSQEPTNEEVREKPIEEAVQAHLEQHPIRPWFNPFRTATVHTVRGHPWIEDLYRIPSQRLRVDFLPVQGDTLGTVTVETLYSLFRRYGKLRNIEVVQPDPKSAPRCAHVEFSRAQPAVVAKSCLHGFTLPGSNGNSTTLKISYARKIKLAAIRDWVFSHPRIVIPLLAALVAAITVTVFDPIRRFFIEMKIKATLQAEENTIVRWVSRQFDEANRRYNVFFGGRREGRPDPRGLAAIWADREGDIGQLRAWLSDTPETFIVVHGPRGSGKREMVLDRALQGRRYKLTIDCKPIQEARGDAAKIARAAAQVGYWPVFSWMNSLSSLVDLASQGVIGAKAGFSETLDAQLSNVWASTATALRAVALEGRRKTDRDAHLSDDEYLEAHAEARPVVVIDNFLHPGSETGVVDEKIAEWTAGLVTANIAHVIFLTADVSFAKPLGRALPNAVFKTIALGDCSLDVGRRFVLSHLADTDAPGEGELEGSGLGSCIEELGGRVTDLEFMAHRIEAGESPRAAVNRIITQSASEIQKLFLLNDSNSRPWTPAQAWYLIRALSQSKTHTLRYTQVLLSDLFSSANGEATLRALEQAELITITTKNGCPETIRPGRPVYRAVFRQLMANESLRGRMELSILGVLTARENARIAECEEELGVLGALPKQPWELGGRVKWLLGRVYEAQRKIEGFEREGGVLKKLLGV</sequence>
<dbReference type="InterPro" id="IPR039627">
    <property type="entry name" value="Yme2_C"/>
</dbReference>
<dbReference type="InterPro" id="IPR035979">
    <property type="entry name" value="RBD_domain_sf"/>
</dbReference>
<evidence type="ECO:0000256" key="10">
    <source>
        <dbReference type="ARBA" id="ARBA00023136"/>
    </source>
</evidence>
<name>A0A2J5HW57_9EURO</name>
<keyword evidence="10" id="KW-0472">Membrane</keyword>
<evidence type="ECO:0000256" key="1">
    <source>
        <dbReference type="ARBA" id="ARBA00004434"/>
    </source>
</evidence>
<gene>
    <name evidence="16" type="ORF">BDW42DRAFT_185272</name>
</gene>
<comment type="subcellular location">
    <subcellularLocation>
        <location evidence="1">Mitochondrion inner membrane</location>
        <topology evidence="1">Single-pass membrane protein</topology>
    </subcellularLocation>
</comment>
<dbReference type="GO" id="GO:0008270">
    <property type="term" value="F:zinc ion binding"/>
    <property type="evidence" value="ECO:0007669"/>
    <property type="project" value="InterPro"/>
</dbReference>
<keyword evidence="8" id="KW-0805">Transcription regulation</keyword>
<proteinExistence type="inferred from homology"/>
<keyword evidence="17" id="KW-1185">Reference proteome</keyword>
<keyword evidence="9" id="KW-0496">Mitochondrion</keyword>
<dbReference type="InterPro" id="IPR007219">
    <property type="entry name" value="XnlR_reg_dom"/>
</dbReference>
<evidence type="ECO:0000256" key="12">
    <source>
        <dbReference type="ARBA" id="ARBA00023242"/>
    </source>
</evidence>
<evidence type="ECO:0000256" key="13">
    <source>
        <dbReference type="ARBA" id="ARBA00025276"/>
    </source>
</evidence>
<dbReference type="Proteomes" id="UP000235023">
    <property type="component" value="Unassembled WGS sequence"/>
</dbReference>
<protein>
    <recommendedName>
        <fullName evidence="3">Mitochondrial escape protein 2</fullName>
    </recommendedName>
</protein>
<evidence type="ECO:0000256" key="9">
    <source>
        <dbReference type="ARBA" id="ARBA00023128"/>
    </source>
</evidence>